<dbReference type="PANTHER" id="PTHR30203">
    <property type="entry name" value="OUTER MEMBRANE CATION EFFLUX PROTEIN"/>
    <property type="match status" value="1"/>
</dbReference>
<dbReference type="GO" id="GO:0015562">
    <property type="term" value="F:efflux transmembrane transporter activity"/>
    <property type="evidence" value="ECO:0007669"/>
    <property type="project" value="InterPro"/>
</dbReference>
<evidence type="ECO:0000256" key="1">
    <source>
        <dbReference type="SAM" id="SignalP"/>
    </source>
</evidence>
<dbReference type="AlphaFoldDB" id="A0A9X1BRF4"/>
<dbReference type="EMBL" id="JAERRA010000001">
    <property type="protein sequence ID" value="MBL0719508.1"/>
    <property type="molecule type" value="Genomic_DNA"/>
</dbReference>
<dbReference type="PROSITE" id="PS51257">
    <property type="entry name" value="PROKAR_LIPOPROTEIN"/>
    <property type="match status" value="1"/>
</dbReference>
<feature type="chain" id="PRO_5040929970" evidence="1">
    <location>
        <begin position="32"/>
        <end position="479"/>
    </location>
</feature>
<gene>
    <name evidence="2" type="ORF">JI742_06355</name>
</gene>
<sequence length="479" mass="52297">MSRDTAPKRSPRPGRLRLLALLAPLLLAACAAPSGPAGFAPVAEQVQARTGLRPVWPRTPADEAAAEARSAELLAQPLGLDQALALSLLKHRGLQARFEELGLAQAELLQATRLPNPSLSIGRFRQGEETEIELRLGFDLLRLALAPWLRPLAEAEFAARQQTLAAELLAHLAGVRQAWIEAVAAQERLHYRRQIREAAEAGAELARRMAEVGNFNALRRAREQAFYAEATLRLAQAEQAAQARREALIRAIGLWGSDTAFRLPERLPPLPAQPAERPDIEQQAMASRLDLQAARQAVSQAAARLGLTRPTRWVNVLEVGFERELPDEGPNRRGTELRFELPLFDSGQARLAQAEARHRIALQQAAQLAIEARSEVREAYGAYRHAHDIAVLHQAELLPLAQRIVDEQLLRYNGMLVGVFELLADARAQVAAVEAAMEARRAYWQAEAALAQALIGRPAVLPVLTESPSAVPAAAAGGH</sequence>
<dbReference type="SUPFAM" id="SSF56954">
    <property type="entry name" value="Outer membrane efflux proteins (OEP)"/>
    <property type="match status" value="1"/>
</dbReference>
<name>A0A9X1BRF4_9BURK</name>
<dbReference type="InterPro" id="IPR010131">
    <property type="entry name" value="MdtP/NodT-like"/>
</dbReference>
<proteinExistence type="predicted"/>
<dbReference type="RefSeq" id="WP_201824835.1">
    <property type="nucleotide sequence ID" value="NZ_JAERRA010000001.1"/>
</dbReference>
<keyword evidence="1" id="KW-0732">Signal</keyword>
<keyword evidence="3" id="KW-1185">Reference proteome</keyword>
<feature type="signal peptide" evidence="1">
    <location>
        <begin position="1"/>
        <end position="31"/>
    </location>
</feature>
<dbReference type="PANTHER" id="PTHR30203:SF24">
    <property type="entry name" value="BLR4935 PROTEIN"/>
    <property type="match status" value="1"/>
</dbReference>
<dbReference type="Gene3D" id="1.20.1600.10">
    <property type="entry name" value="Outer membrane efflux proteins (OEP)"/>
    <property type="match status" value="1"/>
</dbReference>
<reference evidence="2 3" key="1">
    <citation type="submission" date="2021-01" db="EMBL/GenBank/DDBJ databases">
        <title>Piscinibacter sp. Jin2 Genome sequencing and assembly.</title>
        <authorList>
            <person name="Kim I."/>
        </authorList>
    </citation>
    <scope>NUCLEOTIDE SEQUENCE [LARGE SCALE GENOMIC DNA]</scope>
    <source>
        <strain evidence="2 3">Jin2</strain>
    </source>
</reference>
<evidence type="ECO:0000313" key="2">
    <source>
        <dbReference type="EMBL" id="MBL0719508.1"/>
    </source>
</evidence>
<dbReference type="Proteomes" id="UP000643207">
    <property type="component" value="Unassembled WGS sequence"/>
</dbReference>
<comment type="caution">
    <text evidence="2">The sequence shown here is derived from an EMBL/GenBank/DDBJ whole genome shotgun (WGS) entry which is preliminary data.</text>
</comment>
<protein>
    <submittedName>
        <fullName evidence="2">TolC family protein</fullName>
    </submittedName>
</protein>
<accession>A0A9X1BRF4</accession>
<organism evidence="2 3">
    <name type="scientific">Aquariibacter lacus</name>
    <dbReference type="NCBI Taxonomy" id="2801332"/>
    <lineage>
        <taxon>Bacteria</taxon>
        <taxon>Pseudomonadati</taxon>
        <taxon>Pseudomonadota</taxon>
        <taxon>Betaproteobacteria</taxon>
        <taxon>Burkholderiales</taxon>
        <taxon>Sphaerotilaceae</taxon>
        <taxon>Aquariibacter</taxon>
    </lineage>
</organism>
<evidence type="ECO:0000313" key="3">
    <source>
        <dbReference type="Proteomes" id="UP000643207"/>
    </source>
</evidence>